<evidence type="ECO:0000256" key="1">
    <source>
        <dbReference type="ARBA" id="ARBA00022679"/>
    </source>
</evidence>
<gene>
    <name evidence="5" type="ORF">NHU_04063</name>
</gene>
<reference evidence="5 6" key="1">
    <citation type="submission" date="2015-02" db="EMBL/GenBank/DDBJ databases">
        <title>Genome sequene of Rhodovulum sulfidophilum DSM 2351.</title>
        <authorList>
            <person name="Nagao N."/>
        </authorList>
    </citation>
    <scope>NUCLEOTIDE SEQUENCE [LARGE SCALE GENOMIC DNA]</scope>
    <source>
        <strain evidence="5 6">DSM 2351</strain>
    </source>
</reference>
<dbReference type="GO" id="GO:0016779">
    <property type="term" value="F:nucleotidyltransferase activity"/>
    <property type="evidence" value="ECO:0007669"/>
    <property type="project" value="UniProtKB-KW"/>
</dbReference>
<accession>A0A0D6B845</accession>
<dbReference type="PANTHER" id="PTHR43584">
    <property type="entry name" value="NUCLEOTIDYL TRANSFERASE"/>
    <property type="match status" value="1"/>
</dbReference>
<dbReference type="InterPro" id="IPR029044">
    <property type="entry name" value="Nucleotide-diphossugar_trans"/>
</dbReference>
<sequence>MRPASLMIFGAGFGTRMRPLTDDRPKPLIEVAGRPLIDHALALAPDTDIRRIAVNAHYRADQLAAHLAGRPGLTVLRETDALLDTGGGLRNALPVLGEGPLFTLNSDAVWTGPNPLCTLANAWDPAQMDGLLLLIPPERATGHSGKGDFLIAPDGRLTRGPGAIYSGAGILKTDGLAEIPERIFSLNRLWDGMLSKGRLYGILHPGGWCDVGHPGGIAEAETLLAGQGDV</sequence>
<evidence type="ECO:0000256" key="3">
    <source>
        <dbReference type="ARBA" id="ARBA00022842"/>
    </source>
</evidence>
<dbReference type="KEGG" id="rsu:NHU_04063"/>
<name>A0A0D6B845_RHOSU</name>
<evidence type="ECO:0000313" key="6">
    <source>
        <dbReference type="Proteomes" id="UP000064912"/>
    </source>
</evidence>
<dbReference type="InterPro" id="IPR025877">
    <property type="entry name" value="MobA-like_NTP_Trfase"/>
</dbReference>
<organism evidence="5 6">
    <name type="scientific">Rhodovulum sulfidophilum</name>
    <name type="common">Rhodobacter sulfidophilus</name>
    <dbReference type="NCBI Taxonomy" id="35806"/>
    <lineage>
        <taxon>Bacteria</taxon>
        <taxon>Pseudomonadati</taxon>
        <taxon>Pseudomonadota</taxon>
        <taxon>Alphaproteobacteria</taxon>
        <taxon>Rhodobacterales</taxon>
        <taxon>Paracoccaceae</taxon>
        <taxon>Rhodovulum</taxon>
    </lineage>
</organism>
<dbReference type="AlphaFoldDB" id="A0A0D6B845"/>
<dbReference type="CDD" id="cd06422">
    <property type="entry name" value="NTP_transferase_like_1"/>
    <property type="match status" value="1"/>
</dbReference>
<dbReference type="SUPFAM" id="SSF53448">
    <property type="entry name" value="Nucleotide-diphospho-sugar transferases"/>
    <property type="match status" value="1"/>
</dbReference>
<feature type="domain" description="MobA-like NTP transferase" evidence="4">
    <location>
        <begin position="8"/>
        <end position="127"/>
    </location>
</feature>
<proteinExistence type="predicted"/>
<protein>
    <submittedName>
        <fullName evidence="5">Nucleotidyltransferase family protein</fullName>
    </submittedName>
</protein>
<evidence type="ECO:0000313" key="5">
    <source>
        <dbReference type="EMBL" id="BAQ71186.1"/>
    </source>
</evidence>
<evidence type="ECO:0000256" key="2">
    <source>
        <dbReference type="ARBA" id="ARBA00022695"/>
    </source>
</evidence>
<dbReference type="PATRIC" id="fig|35806.4.peg.4167"/>
<dbReference type="PANTHER" id="PTHR43584:SF8">
    <property type="entry name" value="N-ACETYLMURAMATE ALPHA-1-PHOSPHATE URIDYLYLTRANSFERASE"/>
    <property type="match status" value="1"/>
</dbReference>
<evidence type="ECO:0000259" key="4">
    <source>
        <dbReference type="Pfam" id="PF12804"/>
    </source>
</evidence>
<keyword evidence="2" id="KW-0548">Nucleotidyltransferase</keyword>
<dbReference type="Pfam" id="PF12804">
    <property type="entry name" value="NTP_transf_3"/>
    <property type="match status" value="1"/>
</dbReference>
<dbReference type="EMBL" id="AP014800">
    <property type="protein sequence ID" value="BAQ71186.1"/>
    <property type="molecule type" value="Genomic_DNA"/>
</dbReference>
<dbReference type="eggNOG" id="COG1208">
    <property type="taxonomic scope" value="Bacteria"/>
</dbReference>
<dbReference type="Gene3D" id="3.90.550.10">
    <property type="entry name" value="Spore Coat Polysaccharide Biosynthesis Protein SpsA, Chain A"/>
    <property type="match status" value="1"/>
</dbReference>
<keyword evidence="1 5" id="KW-0808">Transferase</keyword>
<keyword evidence="3" id="KW-0460">Magnesium</keyword>
<dbReference type="Proteomes" id="UP000064912">
    <property type="component" value="Chromosome"/>
</dbReference>
<dbReference type="InterPro" id="IPR050065">
    <property type="entry name" value="GlmU-like"/>
</dbReference>